<evidence type="ECO:0000256" key="16">
    <source>
        <dbReference type="HAMAP-Rule" id="MF_02080"/>
    </source>
</evidence>
<keyword evidence="20" id="KW-1185">Reference proteome</keyword>
<evidence type="ECO:0000256" key="14">
    <source>
        <dbReference type="ARBA" id="ARBA00023306"/>
    </source>
</evidence>
<dbReference type="GO" id="GO:0009252">
    <property type="term" value="P:peptidoglycan biosynthetic process"/>
    <property type="evidence" value="ECO:0007669"/>
    <property type="project" value="UniProtKB-UniRule"/>
</dbReference>
<dbReference type="AlphaFoldDB" id="A0A0D6EX78"/>
<dbReference type="GO" id="GO:0008955">
    <property type="term" value="F:peptidoglycan glycosyltransferase activity"/>
    <property type="evidence" value="ECO:0007669"/>
    <property type="project" value="InterPro"/>
</dbReference>
<dbReference type="GO" id="GO:0000917">
    <property type="term" value="P:division septum assembly"/>
    <property type="evidence" value="ECO:0007669"/>
    <property type="project" value="UniProtKB-KW"/>
</dbReference>
<dbReference type="Pfam" id="PF03717">
    <property type="entry name" value="PBP_dimer"/>
    <property type="match status" value="1"/>
</dbReference>
<dbReference type="GO" id="GO:0008360">
    <property type="term" value="P:regulation of cell shape"/>
    <property type="evidence" value="ECO:0007669"/>
    <property type="project" value="UniProtKB-KW"/>
</dbReference>
<evidence type="ECO:0000256" key="15">
    <source>
        <dbReference type="ARBA" id="ARBA00023316"/>
    </source>
</evidence>
<keyword evidence="8 16" id="KW-0378">Hydrolase</keyword>
<accession>A0A0D6EX78</accession>
<comment type="function">
    <text evidence="16">Catalyzes cross-linking of the peptidoglycan cell wall at the division septum.</text>
</comment>
<dbReference type="InterPro" id="IPR050515">
    <property type="entry name" value="Beta-lactam/transpept"/>
</dbReference>
<comment type="similarity">
    <text evidence="16">Belongs to the transpeptidase family. FtsI subfamily.</text>
</comment>
<dbReference type="Gene3D" id="3.90.1310.10">
    <property type="entry name" value="Penicillin-binding protein 2a (Domain 2)"/>
    <property type="match status" value="1"/>
</dbReference>
<comment type="subcellular location">
    <subcellularLocation>
        <location evidence="16">Cell inner membrane</location>
        <topology evidence="16">Single-pass membrane protein</topology>
    </subcellularLocation>
    <subcellularLocation>
        <location evidence="1">Membrane</location>
    </subcellularLocation>
</comment>
<evidence type="ECO:0000259" key="17">
    <source>
        <dbReference type="Pfam" id="PF00905"/>
    </source>
</evidence>
<dbReference type="InterPro" id="IPR001460">
    <property type="entry name" value="PCN-bd_Tpept"/>
</dbReference>
<feature type="domain" description="Penicillin-binding protein transpeptidase" evidence="17">
    <location>
        <begin position="252"/>
        <end position="550"/>
    </location>
</feature>
<evidence type="ECO:0000256" key="9">
    <source>
        <dbReference type="ARBA" id="ARBA00022960"/>
    </source>
</evidence>
<keyword evidence="5 16" id="KW-0121">Carboxypeptidase</keyword>
<evidence type="ECO:0000256" key="13">
    <source>
        <dbReference type="ARBA" id="ARBA00023210"/>
    </source>
</evidence>
<dbReference type="STRING" id="1581557.BN1208_1178"/>
<dbReference type="Pfam" id="PF00905">
    <property type="entry name" value="Transpeptidase"/>
    <property type="match status" value="1"/>
</dbReference>
<dbReference type="RefSeq" id="WP_231854576.1">
    <property type="nucleotide sequence ID" value="NZ_LN827929.1"/>
</dbReference>
<dbReference type="Proteomes" id="UP000064007">
    <property type="component" value="Chromosome 1"/>
</dbReference>
<keyword evidence="7 16" id="KW-0812">Transmembrane</keyword>
<evidence type="ECO:0000256" key="1">
    <source>
        <dbReference type="ARBA" id="ARBA00004370"/>
    </source>
</evidence>
<evidence type="ECO:0000259" key="18">
    <source>
        <dbReference type="Pfam" id="PF03717"/>
    </source>
</evidence>
<evidence type="ECO:0000256" key="10">
    <source>
        <dbReference type="ARBA" id="ARBA00022984"/>
    </source>
</evidence>
<feature type="domain" description="Penicillin-binding protein dimerisation" evidence="18">
    <location>
        <begin position="65"/>
        <end position="211"/>
    </location>
</feature>
<protein>
    <recommendedName>
        <fullName evidence="16">Peptidoglycan D,D-transpeptidase FtsI</fullName>
        <ecNumber evidence="16">3.4.16.4</ecNumber>
    </recommendedName>
    <alternativeName>
        <fullName evidence="16">Penicillin-binding protein 3</fullName>
        <shortName evidence="16">PBP-3</shortName>
    </alternativeName>
</protein>
<keyword evidence="11 16" id="KW-1133">Transmembrane helix</keyword>
<name>A0A0D6EX78_9PROT</name>
<comment type="pathway">
    <text evidence="16">Cell wall biogenesis; peptidoglycan biosynthesis.</text>
</comment>
<comment type="catalytic activity">
    <reaction evidence="16">
        <text>Preferential cleavage: (Ac)2-L-Lys-D-Ala-|-D-Ala. Also transpeptidation of peptidyl-alanyl moieties that are N-acyl substituents of D-alanine.</text>
        <dbReference type="EC" id="3.4.16.4"/>
    </reaction>
</comment>
<dbReference type="GO" id="GO:0071555">
    <property type="term" value="P:cell wall organization"/>
    <property type="evidence" value="ECO:0007669"/>
    <property type="project" value="UniProtKB-KW"/>
</dbReference>
<keyword evidence="9 16" id="KW-0133">Cell shape</keyword>
<dbReference type="EMBL" id="LN827929">
    <property type="protein sequence ID" value="CEZ20059.1"/>
    <property type="molecule type" value="Genomic_DNA"/>
</dbReference>
<gene>
    <name evidence="19" type="primary">penA</name>
    <name evidence="16" type="synonym">ftsI</name>
    <name evidence="19" type="ORF">BN1208_1178</name>
</gene>
<keyword evidence="13 16" id="KW-0717">Septation</keyword>
<evidence type="ECO:0000256" key="12">
    <source>
        <dbReference type="ARBA" id="ARBA00023136"/>
    </source>
</evidence>
<dbReference type="Gene3D" id="3.30.450.330">
    <property type="match status" value="1"/>
</dbReference>
<dbReference type="Gene3D" id="3.40.710.10">
    <property type="entry name" value="DD-peptidase/beta-lactamase superfamily"/>
    <property type="match status" value="1"/>
</dbReference>
<dbReference type="GO" id="GO:0006508">
    <property type="term" value="P:proteolysis"/>
    <property type="evidence" value="ECO:0007669"/>
    <property type="project" value="UniProtKB-KW"/>
</dbReference>
<keyword evidence="6 16" id="KW-0645">Protease</keyword>
<evidence type="ECO:0000313" key="19">
    <source>
        <dbReference type="EMBL" id="CEZ20059.1"/>
    </source>
</evidence>
<keyword evidence="2 16" id="KW-1003">Cell membrane</keyword>
<organism evidence="19 20">
    <name type="scientific">Candidatus Methylopumilus planktonicus</name>
    <dbReference type="NCBI Taxonomy" id="1581557"/>
    <lineage>
        <taxon>Bacteria</taxon>
        <taxon>Pseudomonadati</taxon>
        <taxon>Pseudomonadota</taxon>
        <taxon>Betaproteobacteria</taxon>
        <taxon>Nitrosomonadales</taxon>
        <taxon>Methylophilaceae</taxon>
        <taxon>Candidatus Methylopumilus</taxon>
    </lineage>
</organism>
<keyword evidence="4 16" id="KW-0132">Cell division</keyword>
<dbReference type="HAMAP" id="MF_02080">
    <property type="entry name" value="FtsI_transpept"/>
    <property type="match status" value="1"/>
</dbReference>
<evidence type="ECO:0000256" key="11">
    <source>
        <dbReference type="ARBA" id="ARBA00022989"/>
    </source>
</evidence>
<dbReference type="SUPFAM" id="SSF56601">
    <property type="entry name" value="beta-lactamase/transpeptidase-like"/>
    <property type="match status" value="1"/>
</dbReference>
<dbReference type="PANTHER" id="PTHR30627">
    <property type="entry name" value="PEPTIDOGLYCAN D,D-TRANSPEPTIDASE"/>
    <property type="match status" value="1"/>
</dbReference>
<dbReference type="GO" id="GO:0009002">
    <property type="term" value="F:serine-type D-Ala-D-Ala carboxypeptidase activity"/>
    <property type="evidence" value="ECO:0007669"/>
    <property type="project" value="UniProtKB-UniRule"/>
</dbReference>
<keyword evidence="10 16" id="KW-0573">Peptidoglycan synthesis</keyword>
<evidence type="ECO:0000256" key="5">
    <source>
        <dbReference type="ARBA" id="ARBA00022645"/>
    </source>
</evidence>
<dbReference type="GO" id="GO:0005886">
    <property type="term" value="C:plasma membrane"/>
    <property type="evidence" value="ECO:0007669"/>
    <property type="project" value="UniProtKB-SubCell"/>
</dbReference>
<sequence length="581" mass="63597">MSLFINNKVEKTFFELSGIRRRLILLLFLAGFVTLILRAFYLQSLDKKFLQSKGNATSTRVISLYADRGKITDRNGDILAISSPVESVWVNPPNVKITKDQKLELEDILKLSANEVDQKLLNNKKEFIYLKRQISPEDARRLQALKIPGVFFQKEFKRFYPAADIAANLVGFTNLDNIGQEGIELSQNKFLSGKLGSKKVIKDRAGKIVDDLQEVKLPQDGHDIKLSIDARIQYLTYRELAKSIDIHKAKAGSAIVLDAKTGEVLAMANLPSYNPNNFREGGGPTRNRAVTDVFEPGSTIKPFTVSSALEAGILNPSSLVEISSGLMKIGSATIHDAHTDGSKPFMTVSEVIAKSSNVGAARIGLMQTPKNLWSTLNKVGFGMQTEAGFPGEASGRLRDYKNWGKVDQATISFGHGINLTLLQLAQSYTVFANDGEMKPVTLFKKDEISMGTKVFSKQTARLMVEMMEQVVEEGTGGNAKIIGYRVAGKTGTAEKIGANGVYEKNKNIGSFVGLAPVSNPRIIMAVMIDEPSLGSHYGGAVAAPVFSSVMADVMKILKIPQDIKTKNKVMPQDNKDSKETI</sequence>
<evidence type="ECO:0000256" key="7">
    <source>
        <dbReference type="ARBA" id="ARBA00022692"/>
    </source>
</evidence>
<dbReference type="GO" id="GO:0043093">
    <property type="term" value="P:FtsZ-dependent cytokinesis"/>
    <property type="evidence" value="ECO:0007669"/>
    <property type="project" value="UniProtKB-UniRule"/>
</dbReference>
<evidence type="ECO:0000256" key="6">
    <source>
        <dbReference type="ARBA" id="ARBA00022670"/>
    </source>
</evidence>
<feature type="transmembrane region" description="Helical" evidence="16">
    <location>
        <begin position="23"/>
        <end position="41"/>
    </location>
</feature>
<evidence type="ECO:0000313" key="20">
    <source>
        <dbReference type="Proteomes" id="UP000064007"/>
    </source>
</evidence>
<keyword evidence="15 16" id="KW-0961">Cell wall biogenesis/degradation</keyword>
<dbReference type="InterPro" id="IPR005311">
    <property type="entry name" value="PBP_dimer"/>
</dbReference>
<dbReference type="HOGENOM" id="CLU_009289_6_2_4"/>
<dbReference type="GO" id="GO:0008658">
    <property type="term" value="F:penicillin binding"/>
    <property type="evidence" value="ECO:0007669"/>
    <property type="project" value="InterPro"/>
</dbReference>
<keyword evidence="3 16" id="KW-0997">Cell inner membrane</keyword>
<dbReference type="InterPro" id="IPR012338">
    <property type="entry name" value="Beta-lactam/transpept-like"/>
</dbReference>
<dbReference type="InterPro" id="IPR037532">
    <property type="entry name" value="FtsI_transpept"/>
</dbReference>
<feature type="active site" description="Acyl-ester intermediate" evidence="16">
    <location>
        <position position="298"/>
    </location>
</feature>
<dbReference type="EC" id="3.4.16.4" evidence="16"/>
<keyword evidence="14 16" id="KW-0131">Cell cycle</keyword>
<dbReference type="SUPFAM" id="SSF56519">
    <property type="entry name" value="Penicillin binding protein dimerisation domain"/>
    <property type="match status" value="1"/>
</dbReference>
<keyword evidence="12 16" id="KW-0472">Membrane</keyword>
<dbReference type="KEGG" id="mbat:BN1208_1178"/>
<evidence type="ECO:0000256" key="8">
    <source>
        <dbReference type="ARBA" id="ARBA00022801"/>
    </source>
</evidence>
<evidence type="ECO:0000256" key="4">
    <source>
        <dbReference type="ARBA" id="ARBA00022618"/>
    </source>
</evidence>
<reference evidence="20" key="1">
    <citation type="submission" date="2014-12" db="EMBL/GenBank/DDBJ databases">
        <authorList>
            <person name="Salcher M.M."/>
        </authorList>
    </citation>
    <scope>NUCLEOTIDE SEQUENCE [LARGE SCALE GENOMIC DNA]</scope>
    <source>
        <strain evidence="20">MMS-10A-171</strain>
    </source>
</reference>
<evidence type="ECO:0000256" key="2">
    <source>
        <dbReference type="ARBA" id="ARBA00022475"/>
    </source>
</evidence>
<dbReference type="PANTHER" id="PTHR30627:SF1">
    <property type="entry name" value="PEPTIDOGLYCAN D,D-TRANSPEPTIDASE FTSI"/>
    <property type="match status" value="1"/>
</dbReference>
<proteinExistence type="inferred from homology"/>
<evidence type="ECO:0000256" key="3">
    <source>
        <dbReference type="ARBA" id="ARBA00022519"/>
    </source>
</evidence>
<dbReference type="UniPathway" id="UPA00219"/>
<dbReference type="InterPro" id="IPR036138">
    <property type="entry name" value="PBP_dimer_sf"/>
</dbReference>